<name>A0A2U1LVU3_ARTAN</name>
<keyword evidence="1 3" id="KW-0489">Methyltransferase</keyword>
<dbReference type="GO" id="GO:0005975">
    <property type="term" value="P:carbohydrate metabolic process"/>
    <property type="evidence" value="ECO:0007669"/>
    <property type="project" value="InterPro"/>
</dbReference>
<dbReference type="EMBL" id="PKPP01007542">
    <property type="protein sequence ID" value="PWA53094.1"/>
    <property type="molecule type" value="Genomic_DNA"/>
</dbReference>
<dbReference type="PANTHER" id="PTHR10108">
    <property type="entry name" value="SAM-DEPENDENT METHYLTRANSFERASE"/>
    <property type="match status" value="1"/>
</dbReference>
<dbReference type="InterPro" id="IPR006148">
    <property type="entry name" value="Glc/Gal-6P_isomerase"/>
</dbReference>
<dbReference type="Pfam" id="PF01182">
    <property type="entry name" value="Glucosamine_iso"/>
    <property type="match status" value="1"/>
</dbReference>
<evidence type="ECO:0000256" key="2">
    <source>
        <dbReference type="ARBA" id="ARBA00023180"/>
    </source>
</evidence>
<keyword evidence="3" id="KW-0735">Signal-anchor</keyword>
<organism evidence="5 6">
    <name type="scientific">Artemisia annua</name>
    <name type="common">Sweet wormwood</name>
    <dbReference type="NCBI Taxonomy" id="35608"/>
    <lineage>
        <taxon>Eukaryota</taxon>
        <taxon>Viridiplantae</taxon>
        <taxon>Streptophyta</taxon>
        <taxon>Embryophyta</taxon>
        <taxon>Tracheophyta</taxon>
        <taxon>Spermatophyta</taxon>
        <taxon>Magnoliopsida</taxon>
        <taxon>eudicotyledons</taxon>
        <taxon>Gunneridae</taxon>
        <taxon>Pentapetalae</taxon>
        <taxon>asterids</taxon>
        <taxon>campanulids</taxon>
        <taxon>Asterales</taxon>
        <taxon>Asteraceae</taxon>
        <taxon>Asteroideae</taxon>
        <taxon>Anthemideae</taxon>
        <taxon>Artemisiinae</taxon>
        <taxon>Artemisia</taxon>
    </lineage>
</organism>
<gene>
    <name evidence="5" type="ORF">CTI12_AA448520</name>
</gene>
<reference evidence="5 6" key="1">
    <citation type="journal article" date="2018" name="Mol. Plant">
        <title>The genome of Artemisia annua provides insight into the evolution of Asteraceae family and artemisinin biosynthesis.</title>
        <authorList>
            <person name="Shen Q."/>
            <person name="Zhang L."/>
            <person name="Liao Z."/>
            <person name="Wang S."/>
            <person name="Yan T."/>
            <person name="Shi P."/>
            <person name="Liu M."/>
            <person name="Fu X."/>
            <person name="Pan Q."/>
            <person name="Wang Y."/>
            <person name="Lv Z."/>
            <person name="Lu X."/>
            <person name="Zhang F."/>
            <person name="Jiang W."/>
            <person name="Ma Y."/>
            <person name="Chen M."/>
            <person name="Hao X."/>
            <person name="Li L."/>
            <person name="Tang Y."/>
            <person name="Lv G."/>
            <person name="Zhou Y."/>
            <person name="Sun X."/>
            <person name="Brodelius P.E."/>
            <person name="Rose J.K.C."/>
            <person name="Tang K."/>
        </authorList>
    </citation>
    <scope>NUCLEOTIDE SEQUENCE [LARGE SCALE GENOMIC DNA]</scope>
    <source>
        <strain evidence="6">cv. Huhao1</strain>
        <tissue evidence="5">Leaf</tissue>
    </source>
</reference>
<keyword evidence="2 3" id="KW-0325">Glycoprotein</keyword>
<dbReference type="OrthoDB" id="2013972at2759"/>
<dbReference type="SUPFAM" id="SSF100950">
    <property type="entry name" value="NagB/RpiA/CoA transferase-like"/>
    <property type="match status" value="1"/>
</dbReference>
<feature type="domain" description="Glucosamine/galactosamine-6-phosphate isomerase" evidence="4">
    <location>
        <begin position="169"/>
        <end position="230"/>
    </location>
</feature>
<dbReference type="Proteomes" id="UP000245207">
    <property type="component" value="Unassembled WGS sequence"/>
</dbReference>
<dbReference type="EC" id="2.1.1.-" evidence="3"/>
<comment type="subcellular location">
    <subcellularLocation>
        <location evidence="3">Membrane</location>
        <topology evidence="3">Single-pass type II membrane protein</topology>
    </subcellularLocation>
</comment>
<evidence type="ECO:0000259" key="4">
    <source>
        <dbReference type="Pfam" id="PF01182"/>
    </source>
</evidence>
<comment type="similarity">
    <text evidence="3">Belongs to the methyltransferase superfamily.</text>
</comment>
<evidence type="ECO:0000256" key="3">
    <source>
        <dbReference type="RuleBase" id="RU366043"/>
    </source>
</evidence>
<comment type="caution">
    <text evidence="5">The sequence shown here is derived from an EMBL/GenBank/DDBJ whole genome shotgun (WGS) entry which is preliminary data.</text>
</comment>
<evidence type="ECO:0000313" key="5">
    <source>
        <dbReference type="EMBL" id="PWA53094.1"/>
    </source>
</evidence>
<keyword evidence="6" id="KW-1185">Reference proteome</keyword>
<dbReference type="GO" id="GO:0016020">
    <property type="term" value="C:membrane"/>
    <property type="evidence" value="ECO:0007669"/>
    <property type="project" value="UniProtKB-SubCell"/>
</dbReference>
<dbReference type="InterPro" id="IPR037171">
    <property type="entry name" value="NagB/RpiA_transferase-like"/>
</dbReference>
<dbReference type="PANTHER" id="PTHR10108:SF1144">
    <property type="entry name" value="METHYLTRANSFERASE PMT10-RELATED"/>
    <property type="match status" value="1"/>
</dbReference>
<dbReference type="InterPro" id="IPR004159">
    <property type="entry name" value="Put_SAM_MeTrfase"/>
</dbReference>
<evidence type="ECO:0000313" key="6">
    <source>
        <dbReference type="Proteomes" id="UP000245207"/>
    </source>
</evidence>
<dbReference type="Pfam" id="PF03141">
    <property type="entry name" value="Methyltransf_29"/>
    <property type="match status" value="1"/>
</dbReference>
<proteinExistence type="inferred from homology"/>
<keyword evidence="3 5" id="KW-0808">Transferase</keyword>
<dbReference type="AlphaFoldDB" id="A0A2U1LVU3"/>
<dbReference type="GO" id="GO:0008168">
    <property type="term" value="F:methyltransferase activity"/>
    <property type="evidence" value="ECO:0007669"/>
    <property type="project" value="UniProtKB-UniRule"/>
</dbReference>
<dbReference type="GO" id="GO:0005802">
    <property type="term" value="C:trans-Golgi network"/>
    <property type="evidence" value="ECO:0007669"/>
    <property type="project" value="TreeGrafter"/>
</dbReference>
<dbReference type="GO" id="GO:0032259">
    <property type="term" value="P:methylation"/>
    <property type="evidence" value="ECO:0007669"/>
    <property type="project" value="UniProtKB-KW"/>
</dbReference>
<keyword evidence="3" id="KW-0812">Transmembrane</keyword>
<sequence length="239" mass="27774">MSSYDFHQILEKARHFIDMRWVDCWGMNVVPVSDANTLPIYDHGLIGVLHDCFFKPQLITRSILSSRCEPFDTYPRTYDILNAAGLCSIEQKRYEISSSGMQHRQLKKADHAYLNNKRRIYARLLQVLKVKYQFPRQKSIQSKKMYNSRKQQRTTSSDLYCYGHDWKPFITGSPKPLPRRNTFTLHLINSASNIAMVVTGEDATDAIKVAWANMLIMVYLFPVQKVKFEGGVVKWIRSS</sequence>
<accession>A0A2U1LVU3</accession>
<dbReference type="Gene3D" id="3.40.50.1360">
    <property type="match status" value="1"/>
</dbReference>
<evidence type="ECO:0000256" key="1">
    <source>
        <dbReference type="ARBA" id="ARBA00022603"/>
    </source>
</evidence>
<dbReference type="STRING" id="35608.A0A2U1LVU3"/>
<dbReference type="GO" id="GO:0005768">
    <property type="term" value="C:endosome"/>
    <property type="evidence" value="ECO:0007669"/>
    <property type="project" value="TreeGrafter"/>
</dbReference>
<protein>
    <recommendedName>
        <fullName evidence="3">Methyltransferase</fullName>
        <ecNumber evidence="3">2.1.1.-</ecNumber>
    </recommendedName>
</protein>